<accession>A0A1G4RCV7</accession>
<proteinExistence type="inferred from homology"/>
<dbReference type="PANTHER" id="PTHR33755">
    <property type="entry name" value="TOXIN PARE1-RELATED"/>
    <property type="match status" value="1"/>
</dbReference>
<evidence type="ECO:0000313" key="3">
    <source>
        <dbReference type="EMBL" id="SCW54678.1"/>
    </source>
</evidence>
<dbReference type="OrthoDB" id="595470at2"/>
<dbReference type="Proteomes" id="UP000199150">
    <property type="component" value="Unassembled WGS sequence"/>
</dbReference>
<reference evidence="4" key="1">
    <citation type="submission" date="2016-10" db="EMBL/GenBank/DDBJ databases">
        <authorList>
            <person name="Varghese N."/>
            <person name="Submissions S."/>
        </authorList>
    </citation>
    <scope>NUCLEOTIDE SEQUENCE [LARGE SCALE GENOMIC DNA]</scope>
    <source>
        <strain evidence="4">CGMCC 1.3431</strain>
    </source>
</reference>
<organism evidence="3 4">
    <name type="scientific">Asticcacaulis taihuensis</name>
    <dbReference type="NCBI Taxonomy" id="260084"/>
    <lineage>
        <taxon>Bacteria</taxon>
        <taxon>Pseudomonadati</taxon>
        <taxon>Pseudomonadota</taxon>
        <taxon>Alphaproteobacteria</taxon>
        <taxon>Caulobacterales</taxon>
        <taxon>Caulobacteraceae</taxon>
        <taxon>Asticcacaulis</taxon>
    </lineage>
</organism>
<gene>
    <name evidence="3" type="ORF">SAMN02927928_1793</name>
</gene>
<dbReference type="InterPro" id="IPR007712">
    <property type="entry name" value="RelE/ParE_toxin"/>
</dbReference>
<evidence type="ECO:0000313" key="4">
    <source>
        <dbReference type="Proteomes" id="UP000199150"/>
    </source>
</evidence>
<protein>
    <submittedName>
        <fullName evidence="3">Addiction module toxin, RelE/StbE family</fullName>
    </submittedName>
</protein>
<dbReference type="AlphaFoldDB" id="A0A1G4RCV7"/>
<name>A0A1G4RCV7_9CAUL</name>
<dbReference type="InterPro" id="IPR035093">
    <property type="entry name" value="RelE/ParE_toxin_dom_sf"/>
</dbReference>
<comment type="similarity">
    <text evidence="1">Belongs to the RelE toxin family.</text>
</comment>
<dbReference type="RefSeq" id="WP_090646641.1">
    <property type="nucleotide sequence ID" value="NZ_CBCRYE010000004.1"/>
</dbReference>
<keyword evidence="4" id="KW-1185">Reference proteome</keyword>
<keyword evidence="2" id="KW-1277">Toxin-antitoxin system</keyword>
<evidence type="ECO:0000256" key="2">
    <source>
        <dbReference type="ARBA" id="ARBA00022649"/>
    </source>
</evidence>
<dbReference type="STRING" id="260084.SAMN02927928_1793"/>
<dbReference type="Gene3D" id="3.30.2310.20">
    <property type="entry name" value="RelE-like"/>
    <property type="match status" value="1"/>
</dbReference>
<sequence length="96" mass="10766">MKLEWSVFALADRNGIFDFIEADSPRSAIKVDSAIEAQAERLVDFPESGRPGRITGTREVVVAQLPYVIAYRVTSDQVRILRVLHGAQQWPDSLPQ</sequence>
<dbReference type="Pfam" id="PF05016">
    <property type="entry name" value="ParE_toxin"/>
    <property type="match status" value="1"/>
</dbReference>
<dbReference type="InterPro" id="IPR051803">
    <property type="entry name" value="TA_system_RelE-like_toxin"/>
</dbReference>
<dbReference type="NCBIfam" id="TIGR02385">
    <property type="entry name" value="RelE_StbE"/>
    <property type="match status" value="1"/>
</dbReference>
<dbReference type="PANTHER" id="PTHR33755:SF6">
    <property type="entry name" value="PLASMID STABILIZATION SYSTEM PROTEIN"/>
    <property type="match status" value="1"/>
</dbReference>
<dbReference type="EMBL" id="FMTS01000002">
    <property type="protein sequence ID" value="SCW54678.1"/>
    <property type="molecule type" value="Genomic_DNA"/>
</dbReference>
<evidence type="ECO:0000256" key="1">
    <source>
        <dbReference type="ARBA" id="ARBA00006226"/>
    </source>
</evidence>